<dbReference type="InterPro" id="IPR035669">
    <property type="entry name" value="SGNH_plant_lipase-like"/>
</dbReference>
<dbReference type="PANTHER" id="PTHR22835">
    <property type="entry name" value="ZINC FINGER FYVE DOMAIN CONTAINING PROTEIN"/>
    <property type="match status" value="1"/>
</dbReference>
<comment type="similarity">
    <text evidence="1">Belongs to the 'GDSL' lipolytic enzyme family.</text>
</comment>
<dbReference type="Gene3D" id="3.40.50.1110">
    <property type="entry name" value="SGNH hydrolase"/>
    <property type="match status" value="4"/>
</dbReference>
<evidence type="ECO:0000256" key="1">
    <source>
        <dbReference type="ARBA" id="ARBA00008668"/>
    </source>
</evidence>
<proteinExistence type="inferred from homology"/>
<keyword evidence="5" id="KW-0472">Membrane</keyword>
<keyword evidence="2 6" id="KW-0732">Signal</keyword>
<evidence type="ECO:0000313" key="7">
    <source>
        <dbReference type="EMBL" id="KAK7841493.1"/>
    </source>
</evidence>
<evidence type="ECO:0000256" key="4">
    <source>
        <dbReference type="ARBA" id="ARBA00023180"/>
    </source>
</evidence>
<dbReference type="EMBL" id="PKMF04000240">
    <property type="protein sequence ID" value="KAK7841493.1"/>
    <property type="molecule type" value="Genomic_DNA"/>
</dbReference>
<evidence type="ECO:0000256" key="5">
    <source>
        <dbReference type="SAM" id="Phobius"/>
    </source>
</evidence>
<keyword evidence="5" id="KW-0812">Transmembrane</keyword>
<gene>
    <name evidence="7" type="primary">AAE_1</name>
    <name evidence="7" type="ORF">CFP56_015378</name>
</gene>
<feature type="chain" id="PRO_5043508439" evidence="6">
    <location>
        <begin position="30"/>
        <end position="1186"/>
    </location>
</feature>
<dbReference type="AlphaFoldDB" id="A0AAW0KS50"/>
<dbReference type="GO" id="GO:0016788">
    <property type="term" value="F:hydrolase activity, acting on ester bonds"/>
    <property type="evidence" value="ECO:0007669"/>
    <property type="project" value="InterPro"/>
</dbReference>
<keyword evidence="4" id="KW-0325">Glycoprotein</keyword>
<reference evidence="7 8" key="1">
    <citation type="journal article" date="2018" name="Sci. Data">
        <title>The draft genome sequence of cork oak.</title>
        <authorList>
            <person name="Ramos A.M."/>
            <person name="Usie A."/>
            <person name="Barbosa P."/>
            <person name="Barros P.M."/>
            <person name="Capote T."/>
            <person name="Chaves I."/>
            <person name="Simoes F."/>
            <person name="Abreu I."/>
            <person name="Carrasquinho I."/>
            <person name="Faro C."/>
            <person name="Guimaraes J.B."/>
            <person name="Mendonca D."/>
            <person name="Nobrega F."/>
            <person name="Rodrigues L."/>
            <person name="Saibo N.J.M."/>
            <person name="Varela M.C."/>
            <person name="Egas C."/>
            <person name="Matos J."/>
            <person name="Miguel C.M."/>
            <person name="Oliveira M.M."/>
            <person name="Ricardo C.P."/>
            <person name="Goncalves S."/>
        </authorList>
    </citation>
    <scope>NUCLEOTIDE SEQUENCE [LARGE SCALE GENOMIC DNA]</scope>
    <source>
        <strain evidence="8">cv. HL8</strain>
    </source>
</reference>
<evidence type="ECO:0000256" key="3">
    <source>
        <dbReference type="ARBA" id="ARBA00022801"/>
    </source>
</evidence>
<dbReference type="Pfam" id="PF00657">
    <property type="entry name" value="Lipase_GDSL"/>
    <property type="match status" value="3"/>
</dbReference>
<keyword evidence="5" id="KW-1133">Transmembrane helix</keyword>
<dbReference type="PANTHER" id="PTHR22835:SF654">
    <property type="entry name" value="ACETYLAJMALAN ESTERASE-LIKE"/>
    <property type="match status" value="1"/>
</dbReference>
<comment type="caution">
    <text evidence="7">The sequence shown here is derived from an EMBL/GenBank/DDBJ whole genome shotgun (WGS) entry which is preliminary data.</text>
</comment>
<organism evidence="7 8">
    <name type="scientific">Quercus suber</name>
    <name type="common">Cork oak</name>
    <dbReference type="NCBI Taxonomy" id="58331"/>
    <lineage>
        <taxon>Eukaryota</taxon>
        <taxon>Viridiplantae</taxon>
        <taxon>Streptophyta</taxon>
        <taxon>Embryophyta</taxon>
        <taxon>Tracheophyta</taxon>
        <taxon>Spermatophyta</taxon>
        <taxon>Magnoliopsida</taxon>
        <taxon>eudicotyledons</taxon>
        <taxon>Gunneridae</taxon>
        <taxon>Pentapetalae</taxon>
        <taxon>rosids</taxon>
        <taxon>fabids</taxon>
        <taxon>Fagales</taxon>
        <taxon>Fagaceae</taxon>
        <taxon>Quercus</taxon>
    </lineage>
</organism>
<feature type="signal peptide" evidence="6">
    <location>
        <begin position="1"/>
        <end position="29"/>
    </location>
</feature>
<evidence type="ECO:0000256" key="6">
    <source>
        <dbReference type="SAM" id="SignalP"/>
    </source>
</evidence>
<feature type="transmembrane region" description="Helical" evidence="5">
    <location>
        <begin position="343"/>
        <end position="361"/>
    </location>
</feature>
<dbReference type="Proteomes" id="UP000237347">
    <property type="component" value="Unassembled WGS sequence"/>
</dbReference>
<evidence type="ECO:0000256" key="2">
    <source>
        <dbReference type="ARBA" id="ARBA00022729"/>
    </source>
</evidence>
<dbReference type="CDD" id="cd01837">
    <property type="entry name" value="SGNH_plant_lipase_like"/>
    <property type="match status" value="1"/>
</dbReference>
<keyword evidence="8" id="KW-1185">Reference proteome</keyword>
<evidence type="ECO:0000313" key="8">
    <source>
        <dbReference type="Proteomes" id="UP000237347"/>
    </source>
</evidence>
<feature type="transmembrane region" description="Helical" evidence="5">
    <location>
        <begin position="420"/>
        <end position="443"/>
    </location>
</feature>
<keyword evidence="3" id="KW-0378">Hydrolase</keyword>
<dbReference type="InterPro" id="IPR001087">
    <property type="entry name" value="GDSL"/>
</dbReference>
<accession>A0AAW0KS50</accession>
<protein>
    <submittedName>
        <fullName evidence="7">Acetylajmalan esterase</fullName>
    </submittedName>
</protein>
<dbReference type="InterPro" id="IPR036514">
    <property type="entry name" value="SGNH_hydro_sf"/>
</dbReference>
<sequence>MATGKSVFSLLLTLSAFSLLFVLHDCIHANSLQVCKFDGIYNLGDSFSDTGNFIIENPAVPYAHFPYGETFKKATGRSSNGLLMIDYIAESAGIPFLSPYLNKDALFVRGHGVNFAVAGATALPLSVPGEKNNSSPFADSSLSVQLDWMSTFFSNICFDHDDCVEKLKTGLFMVGEIGGNDYNYSLIQGKTFEEVRSLVPKVVKAIKDAVTRVIGYGAVRVVVPGNFPIGCLPIYLTTLHTNNSAHYDEFHCLKGLNTLSTYHNDQLKQAIGDLRKENPNAVIVYGDYYNAFQSVYHNAAHLGFDAASVQKSCCGVGGAYDFTLENMCGGPDVPKIMATIKSVFSLLLITLIAFSLHFVPLDCTGPDVLKVCDFDAIYQLGDSISDTGNLILQNPYLPFFQFPYGKTYFKNATGRCSNGLLMIDFIVFSLLLITLIAFSLLFVPLDCTGPDSLKVCEFDAIYQLGDSISDTGNLILQNPYLPFFQFPYGKTYFKNATGRCSNGLLMIDFIAQSAGIPLLSPYLNKDALFAGGHLGANVAVAVGGGVNFAVADATALPINFFGANFPSSVTSSSLSVQLDWMSTYFHHTYHNHHDCAEKLKSALFIVGGIGENDYNLALLHKTVEEARYLVPQVVKAIKDAVTRVIGYGAARVVVPGHFPIGCSPIYLTKFHTENSAYYDELHCLKGLNNLSIYHNDQLKLAIEDLRIENPNVVIVYGDYYSAFQWVYRNAQHLGFDVASVLKSCCGAGGAYDFFLGRMCGIPGVPVCSNPDELFSLLLITLIAFSLLFVPLDCTGPDSLKVCEFDAIYQLGDSISDTGNLILQNPYLPFFQFPYGKTYFKNATGRCSNGLLMIDFIAQSAGIPLLSPYLNKDALFAGGHLGANVAVAIGGGVNFAVADATALPINFFGANFPSSVTSSSLSVQLDWMSTYFHHTYHNHHDCTEKLKSALFIVGGIGGNDYNLALLHKTVEEARYLVPQVVKAIKDAVTRVIGYGAVRVVVPGHFPIGCSPIYLTKFHTENSAYYDELHCLKGLNNLSIYHNDLLKQAIEDLRKENPNAVIAYGFDACSVQKSCCGAGGAYDFTLGKTCGIPGVPVCSNPDELFSLLLITLIAFSLLFVPLDCTGPDFLKVCEFDAIYQLRDSISDTGNLILQNPSLPFFQFPFGETYFKNATGRCSNGLLMPLLCL</sequence>
<name>A0AAW0KS50_QUESU</name>